<feature type="transmembrane region" description="Helical" evidence="1">
    <location>
        <begin position="6"/>
        <end position="34"/>
    </location>
</feature>
<dbReference type="Pfam" id="PF09335">
    <property type="entry name" value="VTT_dom"/>
    <property type="match status" value="1"/>
</dbReference>
<reference evidence="3" key="1">
    <citation type="journal article" date="2021" name="PeerJ">
        <title>Extensive microbial diversity within the chicken gut microbiome revealed by metagenomics and culture.</title>
        <authorList>
            <person name="Gilroy R."/>
            <person name="Ravi A."/>
            <person name="Getino M."/>
            <person name="Pursley I."/>
            <person name="Horton D.L."/>
            <person name="Alikhan N.F."/>
            <person name="Baker D."/>
            <person name="Gharbi K."/>
            <person name="Hall N."/>
            <person name="Watson M."/>
            <person name="Adriaenssens E.M."/>
            <person name="Foster-Nyarko E."/>
            <person name="Jarju S."/>
            <person name="Secka A."/>
            <person name="Antonio M."/>
            <person name="Oren A."/>
            <person name="Chaudhuri R.R."/>
            <person name="La Ragione R."/>
            <person name="Hildebrand F."/>
            <person name="Pallen M.J."/>
        </authorList>
    </citation>
    <scope>NUCLEOTIDE SEQUENCE</scope>
    <source>
        <strain evidence="3">CHK186-16707</strain>
    </source>
</reference>
<keyword evidence="1" id="KW-1133">Transmembrane helix</keyword>
<feature type="transmembrane region" description="Helical" evidence="1">
    <location>
        <begin position="97"/>
        <end position="119"/>
    </location>
</feature>
<feature type="domain" description="VTT" evidence="2">
    <location>
        <begin position="29"/>
        <end position="147"/>
    </location>
</feature>
<accession>A0A9D2HC12</accession>
<dbReference type="AlphaFoldDB" id="A0A9D2HC12"/>
<feature type="transmembrane region" description="Helical" evidence="1">
    <location>
        <begin position="162"/>
        <end position="182"/>
    </location>
</feature>
<dbReference type="PANTHER" id="PTHR42709">
    <property type="entry name" value="ALKALINE PHOSPHATASE LIKE PROTEIN"/>
    <property type="match status" value="1"/>
</dbReference>
<dbReference type="GO" id="GO:0005886">
    <property type="term" value="C:plasma membrane"/>
    <property type="evidence" value="ECO:0007669"/>
    <property type="project" value="TreeGrafter"/>
</dbReference>
<proteinExistence type="predicted"/>
<evidence type="ECO:0000313" key="3">
    <source>
        <dbReference type="EMBL" id="HJA08438.1"/>
    </source>
</evidence>
<dbReference type="PANTHER" id="PTHR42709:SF2">
    <property type="entry name" value="INNER MEMBRANE PROTEIN YOHD"/>
    <property type="match status" value="1"/>
</dbReference>
<dbReference type="InterPro" id="IPR032816">
    <property type="entry name" value="VTT_dom"/>
</dbReference>
<feature type="transmembrane region" description="Helical" evidence="1">
    <location>
        <begin position="128"/>
        <end position="150"/>
    </location>
</feature>
<name>A0A9D2HC12_9BACT</name>
<evidence type="ECO:0000259" key="2">
    <source>
        <dbReference type="Pfam" id="PF09335"/>
    </source>
</evidence>
<keyword evidence="1" id="KW-0472">Membrane</keyword>
<sequence>MPDADVFLQLLIHFGYLALFAATFLKGFTIVLVAGALAHEGYLSLPIVMLCSFAGSLAGDEAEYYAGRRYGRAFIAAHPRLNRAGLRIHALLTRYDALFMLGFRFMYGVRIVTPLLLALEGVPPGRFLLYNTVGALIWAILTSMAGYGLGGAADRLSDGVEAHPLSVVLTAAFIVGATAFFLRRKRTAATSDIDSPVE</sequence>
<dbReference type="InterPro" id="IPR051311">
    <property type="entry name" value="DedA_domain"/>
</dbReference>
<keyword evidence="1" id="KW-0812">Transmembrane</keyword>
<gene>
    <name evidence="3" type="ORF">H9962_04510</name>
</gene>
<dbReference type="EMBL" id="DXAN01000014">
    <property type="protein sequence ID" value="HJA08438.1"/>
    <property type="molecule type" value="Genomic_DNA"/>
</dbReference>
<evidence type="ECO:0000256" key="1">
    <source>
        <dbReference type="SAM" id="Phobius"/>
    </source>
</evidence>
<evidence type="ECO:0000313" key="4">
    <source>
        <dbReference type="Proteomes" id="UP000824225"/>
    </source>
</evidence>
<protein>
    <submittedName>
        <fullName evidence="3">DedA family protein</fullName>
    </submittedName>
</protein>
<organism evidence="3 4">
    <name type="scientific">Candidatus Mailhella merdigallinarum</name>
    <dbReference type="NCBI Taxonomy" id="2838658"/>
    <lineage>
        <taxon>Bacteria</taxon>
        <taxon>Pseudomonadati</taxon>
        <taxon>Thermodesulfobacteriota</taxon>
        <taxon>Desulfovibrionia</taxon>
        <taxon>Desulfovibrionales</taxon>
        <taxon>Desulfovibrionaceae</taxon>
        <taxon>Mailhella</taxon>
    </lineage>
</organism>
<reference evidence="3" key="2">
    <citation type="submission" date="2021-04" db="EMBL/GenBank/DDBJ databases">
        <authorList>
            <person name="Gilroy R."/>
        </authorList>
    </citation>
    <scope>NUCLEOTIDE SEQUENCE</scope>
    <source>
        <strain evidence="3">CHK186-16707</strain>
    </source>
</reference>
<feature type="transmembrane region" description="Helical" evidence="1">
    <location>
        <begin position="41"/>
        <end position="59"/>
    </location>
</feature>
<dbReference type="Proteomes" id="UP000824225">
    <property type="component" value="Unassembled WGS sequence"/>
</dbReference>
<comment type="caution">
    <text evidence="3">The sequence shown here is derived from an EMBL/GenBank/DDBJ whole genome shotgun (WGS) entry which is preliminary data.</text>
</comment>